<proteinExistence type="predicted"/>
<keyword evidence="3" id="KW-1185">Reference proteome</keyword>
<dbReference type="Pfam" id="PF01390">
    <property type="entry name" value="SEA"/>
    <property type="match status" value="1"/>
</dbReference>
<reference evidence="2" key="1">
    <citation type="submission" date="2022-11" db="EMBL/GenBank/DDBJ databases">
        <title>Chromosome-level genome of Pogonophryne albipinna.</title>
        <authorList>
            <person name="Jo E."/>
        </authorList>
    </citation>
    <scope>NUCLEOTIDE SEQUENCE</scope>
    <source>
        <strain evidence="2">SGF0006</strain>
        <tissue evidence="2">Muscle</tissue>
    </source>
</reference>
<dbReference type="Proteomes" id="UP001219934">
    <property type="component" value="Unassembled WGS sequence"/>
</dbReference>
<protein>
    <recommendedName>
        <fullName evidence="1">SEA domain-containing protein</fullName>
    </recommendedName>
</protein>
<evidence type="ECO:0000259" key="1">
    <source>
        <dbReference type="PROSITE" id="PS50024"/>
    </source>
</evidence>
<comment type="caution">
    <text evidence="2">The sequence shown here is derived from an EMBL/GenBank/DDBJ whole genome shotgun (WGS) entry which is preliminary data.</text>
</comment>
<dbReference type="PROSITE" id="PS50024">
    <property type="entry name" value="SEA"/>
    <property type="match status" value="1"/>
</dbReference>
<sequence length="228" mass="24415">MRASNVTRVTETQATFIAVFHGNTSQAELPMNSVVIKDFVQAVSNSNNAFNLSINPNSAKILESPVTDPTTAPTPRPAAPNTAAPITEALIIKRVIFRSLLTNFTSDLLNPSSTAYINRAAMIEEQLTRVFQSALPSSFKSLKVVSFRSGSIINTVDVYFSSTPADSDDFLIASVLMSAAASITGFDIEGTSIYVNGITSSGVSHNISLMTASCLALLSWLLSSQQWQ</sequence>
<gene>
    <name evidence="2" type="ORF">JOQ06_019725</name>
</gene>
<dbReference type="InterPro" id="IPR036364">
    <property type="entry name" value="SEA_dom_sf"/>
</dbReference>
<evidence type="ECO:0000313" key="2">
    <source>
        <dbReference type="EMBL" id="KAJ4948188.1"/>
    </source>
</evidence>
<feature type="domain" description="SEA" evidence="1">
    <location>
        <begin position="89"/>
        <end position="200"/>
    </location>
</feature>
<dbReference type="AlphaFoldDB" id="A0AAD6BP73"/>
<evidence type="ECO:0000313" key="3">
    <source>
        <dbReference type="Proteomes" id="UP001219934"/>
    </source>
</evidence>
<accession>A0AAD6BP73</accession>
<dbReference type="SUPFAM" id="SSF82671">
    <property type="entry name" value="SEA domain"/>
    <property type="match status" value="1"/>
</dbReference>
<dbReference type="InterPro" id="IPR000082">
    <property type="entry name" value="SEA_dom"/>
</dbReference>
<dbReference type="EMBL" id="JAPTMU010000001">
    <property type="protein sequence ID" value="KAJ4948188.1"/>
    <property type="molecule type" value="Genomic_DNA"/>
</dbReference>
<name>A0AAD6BP73_9TELE</name>
<organism evidence="2 3">
    <name type="scientific">Pogonophryne albipinna</name>
    <dbReference type="NCBI Taxonomy" id="1090488"/>
    <lineage>
        <taxon>Eukaryota</taxon>
        <taxon>Metazoa</taxon>
        <taxon>Chordata</taxon>
        <taxon>Craniata</taxon>
        <taxon>Vertebrata</taxon>
        <taxon>Euteleostomi</taxon>
        <taxon>Actinopterygii</taxon>
        <taxon>Neopterygii</taxon>
        <taxon>Teleostei</taxon>
        <taxon>Neoteleostei</taxon>
        <taxon>Acanthomorphata</taxon>
        <taxon>Eupercaria</taxon>
        <taxon>Perciformes</taxon>
        <taxon>Notothenioidei</taxon>
        <taxon>Pogonophryne</taxon>
    </lineage>
</organism>
<dbReference type="Gene3D" id="3.30.70.960">
    <property type="entry name" value="SEA domain"/>
    <property type="match status" value="1"/>
</dbReference>